<feature type="domain" description="WDHD1/CFT4 helical bundle" evidence="6">
    <location>
        <begin position="781"/>
        <end position="883"/>
    </location>
</feature>
<gene>
    <name evidence="7" type="ORF">LAFE_0F04940G</name>
</gene>
<dbReference type="STRING" id="4955.A0A1G4MEN9"/>
<evidence type="ECO:0000256" key="4">
    <source>
        <dbReference type="ARBA" id="ARBA00023242"/>
    </source>
</evidence>
<sequence length="888" mass="99175">MPSIVEKSVFGSGGKTIIALSSDGKYLCATNKNGMTKILQLESPEEEPDVLETCKNPTSMVLTSPSSCIISTLKGDVHSYDTDEEKYRLLLRSALPVRDCILVHGGKTLAVGGDDLKLSLIELDGDRKRTSVDVSDQVSQLSYNPQMSILAVSLVNGSIHFFSMTSARPNEVHVLSKYTVSHFYNDDFLDHLPSVAPSQSTNEVDGVKDLEYCVDNRLSTRVEWHPYGMQFAVPGEDSSVKIFNLKDYSLIKSLKPAGTTTHITAVKFSPKTGEYIAVIDLNNKLTIWNVQTSEIHFTKELSFKITNICWKLHQNDSLDLILGTWTGDVIFIPAVSIISQQSTIDDLGNQKEAAQSLFVDSDDDAISPKVTDLGETGERRYSSNSQDLFTDNEEEGKKRKLFHYDDEEDFIDDDDGAGYVSVKQHKSNASNPLPQYGFPSHRKPQFSYKPFSPGATPFGIGDRRYLTMNNVGYAWTVRNGSSSSSSHNTITVSFFDLGRFKEYHFEDLFGYDICSLTDDGSLFAQSKMGQIHYRPHNGFHSTWTKKIPLQKSECITSVAATPRRVIVGTSHGYVRIFNQFGVPLALEKMSPIVAIAAQDYRIFAVHFSPLQGLSYSLFEQNPRSTHNYYQRESSLPLTMPENNGNVKDVHHNFSSFNPLGIKSIFFSAYGDPCIFGSDDVLLVLSKWRFPAQSTWVPLLDARFEIWKMSGGNESNDLHVWPLGLTYDTLNHILVKGKNMWPEFPMPLPSEMEIRIPLLAKDQIDVSDESESNEVVIPTNIAAEEEFLRSKILAQLLNDTLSHDGELYGNEHDILLSLAGAHDKSLLRLFAIACSDQNNDKAVSIVQELKQDKALNAAAKIAERAELTSLVKKIDNIREARFEQQLNGA</sequence>
<dbReference type="PANTHER" id="PTHR19932:SF10">
    <property type="entry name" value="WD REPEAT AND HMG-BOX DNA-BINDING PROTEIN 1"/>
    <property type="match status" value="1"/>
</dbReference>
<dbReference type="OMA" id="RYAHTNG"/>
<name>A0A1G4MEN9_LACFM</name>
<reference evidence="8" key="1">
    <citation type="submission" date="2016-03" db="EMBL/GenBank/DDBJ databases">
        <authorList>
            <person name="Devillers H."/>
        </authorList>
    </citation>
    <scope>NUCLEOTIDE SEQUENCE [LARGE SCALE GENOMIC DNA]</scope>
</reference>
<dbReference type="EMBL" id="LT598490">
    <property type="protein sequence ID" value="SCW02370.1"/>
    <property type="molecule type" value="Genomic_DNA"/>
</dbReference>
<dbReference type="GO" id="GO:0043596">
    <property type="term" value="C:nuclear replication fork"/>
    <property type="evidence" value="ECO:0007669"/>
    <property type="project" value="TreeGrafter"/>
</dbReference>
<evidence type="ECO:0000313" key="7">
    <source>
        <dbReference type="EMBL" id="SCW02370.1"/>
    </source>
</evidence>
<dbReference type="InterPro" id="IPR001680">
    <property type="entry name" value="WD40_rpt"/>
</dbReference>
<dbReference type="PANTHER" id="PTHR19932">
    <property type="entry name" value="WD REPEAT AND HMG-BOX DNA BINDING PROTEIN"/>
    <property type="match status" value="1"/>
</dbReference>
<evidence type="ECO:0000259" key="6">
    <source>
        <dbReference type="Pfam" id="PF20946"/>
    </source>
</evidence>
<organism evidence="7 8">
    <name type="scientific">Lachancea fermentati</name>
    <name type="common">Zygosaccharomyces fermentati</name>
    <dbReference type="NCBI Taxonomy" id="4955"/>
    <lineage>
        <taxon>Eukaryota</taxon>
        <taxon>Fungi</taxon>
        <taxon>Dikarya</taxon>
        <taxon>Ascomycota</taxon>
        <taxon>Saccharomycotina</taxon>
        <taxon>Saccharomycetes</taxon>
        <taxon>Saccharomycetales</taxon>
        <taxon>Saccharomycetaceae</taxon>
        <taxon>Lachancea</taxon>
    </lineage>
</organism>
<dbReference type="SMART" id="SM00320">
    <property type="entry name" value="WD40"/>
    <property type="match status" value="5"/>
</dbReference>
<evidence type="ECO:0000256" key="1">
    <source>
        <dbReference type="ARBA" id="ARBA00004123"/>
    </source>
</evidence>
<dbReference type="GO" id="GO:0000278">
    <property type="term" value="P:mitotic cell cycle"/>
    <property type="evidence" value="ECO:0007669"/>
    <property type="project" value="TreeGrafter"/>
</dbReference>
<dbReference type="InterPro" id="IPR015943">
    <property type="entry name" value="WD40/YVTN_repeat-like_dom_sf"/>
</dbReference>
<dbReference type="OrthoDB" id="427368at2759"/>
<dbReference type="GO" id="GO:0006281">
    <property type="term" value="P:DNA repair"/>
    <property type="evidence" value="ECO:0007669"/>
    <property type="project" value="TreeGrafter"/>
</dbReference>
<dbReference type="InterPro" id="IPR022100">
    <property type="entry name" value="WDHD1/CFT4_beta-prop_2nd"/>
</dbReference>
<proteinExistence type="predicted"/>
<keyword evidence="2" id="KW-0853">WD repeat</keyword>
<dbReference type="SUPFAM" id="SSF50978">
    <property type="entry name" value="WD40 repeat-like"/>
    <property type="match status" value="1"/>
</dbReference>
<dbReference type="AlphaFoldDB" id="A0A1G4MEN9"/>
<evidence type="ECO:0000259" key="5">
    <source>
        <dbReference type="Pfam" id="PF12341"/>
    </source>
</evidence>
<keyword evidence="4" id="KW-0539">Nucleus</keyword>
<dbReference type="InterPro" id="IPR036322">
    <property type="entry name" value="WD40_repeat_dom_sf"/>
</dbReference>
<dbReference type="InterPro" id="IPR048591">
    <property type="entry name" value="WDHD1/CFT4_hel"/>
</dbReference>
<protein>
    <submittedName>
        <fullName evidence="7">LAFE_0F04940g1_1</fullName>
    </submittedName>
</protein>
<dbReference type="Gene3D" id="2.130.10.10">
    <property type="entry name" value="YVTN repeat-like/Quinoprotein amine dehydrogenase"/>
    <property type="match status" value="2"/>
</dbReference>
<dbReference type="GO" id="GO:0003682">
    <property type="term" value="F:chromatin binding"/>
    <property type="evidence" value="ECO:0007669"/>
    <property type="project" value="TreeGrafter"/>
</dbReference>
<accession>A0A1G4MEN9</accession>
<comment type="subcellular location">
    <subcellularLocation>
        <location evidence="1">Nucleus</location>
    </subcellularLocation>
</comment>
<keyword evidence="3" id="KW-0677">Repeat</keyword>
<feature type="domain" description="WDHD1/CFT4 second beta-propeller" evidence="5">
    <location>
        <begin position="449"/>
        <end position="757"/>
    </location>
</feature>
<dbReference type="Pfam" id="PF12341">
    <property type="entry name" value="Mcl1_mid"/>
    <property type="match status" value="1"/>
</dbReference>
<dbReference type="Pfam" id="PF20946">
    <property type="entry name" value="Ctf4_C"/>
    <property type="match status" value="1"/>
</dbReference>
<dbReference type="GO" id="GO:0006261">
    <property type="term" value="P:DNA-templated DNA replication"/>
    <property type="evidence" value="ECO:0007669"/>
    <property type="project" value="TreeGrafter"/>
</dbReference>
<evidence type="ECO:0000256" key="3">
    <source>
        <dbReference type="ARBA" id="ARBA00022737"/>
    </source>
</evidence>
<evidence type="ECO:0000256" key="2">
    <source>
        <dbReference type="ARBA" id="ARBA00022574"/>
    </source>
</evidence>
<keyword evidence="8" id="KW-1185">Reference proteome</keyword>
<evidence type="ECO:0000313" key="8">
    <source>
        <dbReference type="Proteomes" id="UP000190831"/>
    </source>
</evidence>
<dbReference type="SUPFAM" id="SSF82171">
    <property type="entry name" value="DPP6 N-terminal domain-like"/>
    <property type="match status" value="1"/>
</dbReference>
<dbReference type="Proteomes" id="UP000190831">
    <property type="component" value="Chromosome F"/>
</dbReference>